<feature type="transmembrane region" description="Helical" evidence="1">
    <location>
        <begin position="110"/>
        <end position="127"/>
    </location>
</feature>
<evidence type="ECO:0008006" key="4">
    <source>
        <dbReference type="Google" id="ProtNLM"/>
    </source>
</evidence>
<dbReference type="STRING" id="659014.SAMN04487996_11868"/>
<feature type="transmembrane region" description="Helical" evidence="1">
    <location>
        <begin position="134"/>
        <end position="153"/>
    </location>
</feature>
<sequence>MGIRSCLVWIKNRSLLLSVLFGLLSALALLIVKMQAVLSYSPDISGSEMSGISAIQLLLDGEDIYTDPEKAPFRLTQYTPLYFTIVTFLVKIVGLTGVDVHKIYLASRLVSNFFTLSAVSIAGYFIYRVTKQKIAAFLTGLALFHVLSFWFLTTSRPDSLLVLLTTLFIVSVYYGLENKDQKLWFLAIFIGVSAFFVKQSGAILPISAGVFWLAQRDFKMLLKLTAFGILTFGIYLAILPINTIQLFFLNIVGGVANSASWGWFYDWTLEHWLLQFAPLMVLNALVSSYTIYYRPHGFHLFLVIASVLFFLFATSTAFKIGAGVGYYQDYLIVAMIQLVLAFTQTNDFTNLKTGFVKSGVALFMMMAFLHCSLYMYMKYKSGISRNFEALYTEERKVAAYLREQKNLKPTEYIYVCNSENFQGSYLSFFLFKNNLIPFPDLVYLADQNGTFNYDEFRRMVDEKEIRFVISPKGKAPANILSYNFGNTLKYSSTMGSYDIYEADKR</sequence>
<accession>A0A1G7TVW8</accession>
<feature type="transmembrane region" description="Helical" evidence="1">
    <location>
        <begin position="271"/>
        <end position="293"/>
    </location>
</feature>
<feature type="transmembrane region" description="Helical" evidence="1">
    <location>
        <begin position="15"/>
        <end position="32"/>
    </location>
</feature>
<gene>
    <name evidence="2" type="ORF">SAMN04487996_11868</name>
</gene>
<proteinExistence type="predicted"/>
<evidence type="ECO:0000256" key="1">
    <source>
        <dbReference type="SAM" id="Phobius"/>
    </source>
</evidence>
<dbReference type="Proteomes" id="UP000198748">
    <property type="component" value="Unassembled WGS sequence"/>
</dbReference>
<feature type="transmembrane region" description="Helical" evidence="1">
    <location>
        <begin position="159"/>
        <end position="176"/>
    </location>
</feature>
<name>A0A1G7TVW8_9BACT</name>
<keyword evidence="1" id="KW-0812">Transmembrane</keyword>
<feature type="transmembrane region" description="Helical" evidence="1">
    <location>
        <begin position="246"/>
        <end position="265"/>
    </location>
</feature>
<feature type="transmembrane region" description="Helical" evidence="1">
    <location>
        <begin position="220"/>
        <end position="239"/>
    </location>
</feature>
<feature type="transmembrane region" description="Helical" evidence="1">
    <location>
        <begin position="183"/>
        <end position="214"/>
    </location>
</feature>
<evidence type="ECO:0000313" key="2">
    <source>
        <dbReference type="EMBL" id="SDG39281.1"/>
    </source>
</evidence>
<keyword evidence="3" id="KW-1185">Reference proteome</keyword>
<feature type="transmembrane region" description="Helical" evidence="1">
    <location>
        <begin position="300"/>
        <end position="318"/>
    </location>
</feature>
<organism evidence="2 3">
    <name type="scientific">Dyadobacter soli</name>
    <dbReference type="NCBI Taxonomy" id="659014"/>
    <lineage>
        <taxon>Bacteria</taxon>
        <taxon>Pseudomonadati</taxon>
        <taxon>Bacteroidota</taxon>
        <taxon>Cytophagia</taxon>
        <taxon>Cytophagales</taxon>
        <taxon>Spirosomataceae</taxon>
        <taxon>Dyadobacter</taxon>
    </lineage>
</organism>
<feature type="transmembrane region" description="Helical" evidence="1">
    <location>
        <begin position="324"/>
        <end position="343"/>
    </location>
</feature>
<reference evidence="3" key="1">
    <citation type="submission" date="2016-10" db="EMBL/GenBank/DDBJ databases">
        <authorList>
            <person name="Varghese N."/>
            <person name="Submissions S."/>
        </authorList>
    </citation>
    <scope>NUCLEOTIDE SEQUENCE [LARGE SCALE GENOMIC DNA]</scope>
    <source>
        <strain evidence="3">DSM 25329</strain>
    </source>
</reference>
<feature type="transmembrane region" description="Helical" evidence="1">
    <location>
        <begin position="355"/>
        <end position="377"/>
    </location>
</feature>
<protein>
    <recommendedName>
        <fullName evidence="4">Dolichyl-phosphate-mannose-protein mannosyltransferase</fullName>
    </recommendedName>
</protein>
<dbReference type="EMBL" id="FNAN01000018">
    <property type="protein sequence ID" value="SDG39281.1"/>
    <property type="molecule type" value="Genomic_DNA"/>
</dbReference>
<keyword evidence="1" id="KW-1133">Transmembrane helix</keyword>
<dbReference type="AlphaFoldDB" id="A0A1G7TVW8"/>
<keyword evidence="1" id="KW-0472">Membrane</keyword>
<feature type="transmembrane region" description="Helical" evidence="1">
    <location>
        <begin position="80"/>
        <end position="98"/>
    </location>
</feature>
<evidence type="ECO:0000313" key="3">
    <source>
        <dbReference type="Proteomes" id="UP000198748"/>
    </source>
</evidence>